<dbReference type="AlphaFoldDB" id="A0A4Y1RX97"/>
<sequence>MTMLVSVEFCKHMPQAWCKFGQDGEEAIYVRKICALFVVDSNGMVLVMAFKLKYEAIEADLSGLLELNFAILICWPAVLPFKPWGPV</sequence>
<reference evidence="1" key="1">
    <citation type="journal article" date="2019" name="Science">
        <title>Mutation of a bHLH transcription factor allowed almond domestication.</title>
        <authorList>
            <person name="Sanchez-Perez R."/>
            <person name="Pavan S."/>
            <person name="Mazzeo R."/>
            <person name="Moldovan C."/>
            <person name="Aiese Cigliano R."/>
            <person name="Del Cueto J."/>
            <person name="Ricciardi F."/>
            <person name="Lotti C."/>
            <person name="Ricciardi L."/>
            <person name="Dicenta F."/>
            <person name="Lopez-Marques R.L."/>
            <person name="Lindberg Moller B."/>
        </authorList>
    </citation>
    <scope>NUCLEOTIDE SEQUENCE</scope>
</reference>
<name>A0A4Y1RX97_PRUDU</name>
<organism evidence="1">
    <name type="scientific">Prunus dulcis</name>
    <name type="common">Almond</name>
    <name type="synonym">Amygdalus dulcis</name>
    <dbReference type="NCBI Taxonomy" id="3755"/>
    <lineage>
        <taxon>Eukaryota</taxon>
        <taxon>Viridiplantae</taxon>
        <taxon>Streptophyta</taxon>
        <taxon>Embryophyta</taxon>
        <taxon>Tracheophyta</taxon>
        <taxon>Spermatophyta</taxon>
        <taxon>Magnoliopsida</taxon>
        <taxon>eudicotyledons</taxon>
        <taxon>Gunneridae</taxon>
        <taxon>Pentapetalae</taxon>
        <taxon>rosids</taxon>
        <taxon>fabids</taxon>
        <taxon>Rosales</taxon>
        <taxon>Rosaceae</taxon>
        <taxon>Amygdaloideae</taxon>
        <taxon>Amygdaleae</taxon>
        <taxon>Prunus</taxon>
    </lineage>
</organism>
<gene>
    <name evidence="1" type="ORF">Prudu_021380</name>
</gene>
<accession>A0A4Y1RX97</accession>
<protein>
    <submittedName>
        <fullName evidence="1">Uncharacterized protein</fullName>
    </submittedName>
</protein>
<evidence type="ECO:0000313" key="1">
    <source>
        <dbReference type="EMBL" id="BBH09000.1"/>
    </source>
</evidence>
<dbReference type="EMBL" id="AP019304">
    <property type="protein sequence ID" value="BBH09000.1"/>
    <property type="molecule type" value="Genomic_DNA"/>
</dbReference>
<proteinExistence type="predicted"/>